<sequence>MKAFILLLSAINAVACYKTVVLIHGVLSDASHMVDMKGIIEKHHPGTNIILLKLYPEIESFVPLPRQLRFWSEKLKPIMLNNPDGIHLICHSQGGLICLGIIEQFKDHNVHTLITLSSPLSGQFGVPAEMVQFIPWLNGTRESLSKYMYTVIAQDTFAISNYWKDPREEYLHFYESYASYLPLVENNPRCKKVIHEEAIERKRNFLKLENLVLIGGPQDEVIKPWQSSLFGFFDSDLKVVDMTNQTMFIEDWFGLRTLYERGKVFLFTIPNVRHEEWHGDENVFEIAMKKFLV</sequence>
<evidence type="ECO:0000256" key="1">
    <source>
        <dbReference type="ARBA" id="ARBA00004371"/>
    </source>
</evidence>
<keyword evidence="5" id="KW-0325">Glycoprotein</keyword>
<evidence type="ECO:0000313" key="11">
    <source>
        <dbReference type="Proteomes" id="UP001652625"/>
    </source>
</evidence>
<comment type="function">
    <text evidence="9">Catalyzes the cleavage of thioester bonds from S-palmitoyl-CoA or S-palmitoyl-N-acetylcysteamine (unbranched structures) but does not have activity against palmitoylcysteine or palmitoylated proteins, branched structures or bulky head groups. Conversely, hydrolyzes both long and short chain fatty acyl-CoA substrate.</text>
</comment>
<evidence type="ECO:0000313" key="12">
    <source>
        <dbReference type="RefSeq" id="XP_065648546.1"/>
    </source>
</evidence>
<keyword evidence="6" id="KW-0458">Lysosome</keyword>
<evidence type="ECO:0000256" key="2">
    <source>
        <dbReference type="ARBA" id="ARBA00010758"/>
    </source>
</evidence>
<dbReference type="SUPFAM" id="SSF53474">
    <property type="entry name" value="alpha/beta-Hydrolases"/>
    <property type="match status" value="1"/>
</dbReference>
<comment type="catalytic activity">
    <reaction evidence="8">
        <text>S-hexadecanoyl-N-acetylcysteamine + H2O = N-acetylcysteamine + hexadecanoate + H(+)</text>
        <dbReference type="Rhea" id="RHEA:84099"/>
        <dbReference type="ChEBI" id="CHEBI:7896"/>
        <dbReference type="ChEBI" id="CHEBI:15377"/>
        <dbReference type="ChEBI" id="CHEBI:15378"/>
        <dbReference type="ChEBI" id="CHEBI:74410"/>
        <dbReference type="ChEBI" id="CHEBI:233601"/>
    </reaction>
</comment>
<feature type="signal peptide" evidence="10">
    <location>
        <begin position="1"/>
        <end position="16"/>
    </location>
</feature>
<keyword evidence="11" id="KW-1185">Reference proteome</keyword>
<dbReference type="Gene3D" id="3.40.50.1820">
    <property type="entry name" value="alpha/beta hydrolase"/>
    <property type="match status" value="1"/>
</dbReference>
<evidence type="ECO:0000256" key="5">
    <source>
        <dbReference type="ARBA" id="ARBA00023180"/>
    </source>
</evidence>
<proteinExistence type="inferred from homology"/>
<reference evidence="12" key="1">
    <citation type="submission" date="2025-08" db="UniProtKB">
        <authorList>
            <consortium name="RefSeq"/>
        </authorList>
    </citation>
    <scope>IDENTIFICATION</scope>
</reference>
<evidence type="ECO:0000256" key="9">
    <source>
        <dbReference type="ARBA" id="ARBA00093353"/>
    </source>
</evidence>
<evidence type="ECO:0000256" key="6">
    <source>
        <dbReference type="ARBA" id="ARBA00023228"/>
    </source>
</evidence>
<comment type="subcellular location">
    <subcellularLocation>
        <location evidence="1">Lysosome</location>
    </subcellularLocation>
</comment>
<comment type="similarity">
    <text evidence="2">Belongs to the palmitoyl-protein thioesterase family.</text>
</comment>
<evidence type="ECO:0000256" key="8">
    <source>
        <dbReference type="ARBA" id="ARBA00093223"/>
    </source>
</evidence>
<dbReference type="GeneID" id="105850867"/>
<evidence type="ECO:0000256" key="10">
    <source>
        <dbReference type="SAM" id="SignalP"/>
    </source>
</evidence>
<organism evidence="11 12">
    <name type="scientific">Hydra vulgaris</name>
    <name type="common">Hydra</name>
    <name type="synonym">Hydra attenuata</name>
    <dbReference type="NCBI Taxonomy" id="6087"/>
    <lineage>
        <taxon>Eukaryota</taxon>
        <taxon>Metazoa</taxon>
        <taxon>Cnidaria</taxon>
        <taxon>Hydrozoa</taxon>
        <taxon>Hydroidolina</taxon>
        <taxon>Anthoathecata</taxon>
        <taxon>Aplanulata</taxon>
        <taxon>Hydridae</taxon>
        <taxon>Hydra</taxon>
    </lineage>
</organism>
<dbReference type="PANTHER" id="PTHR11247:SF27">
    <property type="entry name" value="LYSOSOMAL THIOESTERASE PPT2"/>
    <property type="match status" value="1"/>
</dbReference>
<dbReference type="Pfam" id="PF02089">
    <property type="entry name" value="Palm_thioest"/>
    <property type="match status" value="1"/>
</dbReference>
<dbReference type="PANTHER" id="PTHR11247">
    <property type="entry name" value="PALMITOYL-PROTEIN THIOESTERASE/DOLICHYLDIPHOSPHATASE 1"/>
    <property type="match status" value="1"/>
</dbReference>
<feature type="chain" id="PRO_5046293120" description="palmitoyl-CoA hydrolase" evidence="10">
    <location>
        <begin position="17"/>
        <end position="293"/>
    </location>
</feature>
<accession>A0ABM4BHP6</accession>
<evidence type="ECO:0000256" key="3">
    <source>
        <dbReference type="ARBA" id="ARBA00022729"/>
    </source>
</evidence>
<keyword evidence="3 10" id="KW-0732">Signal</keyword>
<dbReference type="InterPro" id="IPR029058">
    <property type="entry name" value="AB_hydrolase_fold"/>
</dbReference>
<evidence type="ECO:0000256" key="4">
    <source>
        <dbReference type="ARBA" id="ARBA00022801"/>
    </source>
</evidence>
<dbReference type="EC" id="3.1.2.2" evidence="7"/>
<gene>
    <name evidence="12" type="primary">LOC105850867</name>
</gene>
<evidence type="ECO:0000256" key="7">
    <source>
        <dbReference type="ARBA" id="ARBA00038848"/>
    </source>
</evidence>
<protein>
    <recommendedName>
        <fullName evidence="7">palmitoyl-CoA hydrolase</fullName>
        <ecNumber evidence="7">3.1.2.2</ecNumber>
    </recommendedName>
</protein>
<keyword evidence="4" id="KW-0378">Hydrolase</keyword>
<dbReference type="RefSeq" id="XP_065648546.1">
    <property type="nucleotide sequence ID" value="XM_065792474.1"/>
</dbReference>
<name>A0ABM4BHP6_HYDVU</name>
<dbReference type="Proteomes" id="UP001652625">
    <property type="component" value="Chromosome 03"/>
</dbReference>